<organism evidence="2 3">
    <name type="scientific">Mizuhopecten yessoensis</name>
    <name type="common">Japanese scallop</name>
    <name type="synonym">Patinopecten yessoensis</name>
    <dbReference type="NCBI Taxonomy" id="6573"/>
    <lineage>
        <taxon>Eukaryota</taxon>
        <taxon>Metazoa</taxon>
        <taxon>Spiralia</taxon>
        <taxon>Lophotrochozoa</taxon>
        <taxon>Mollusca</taxon>
        <taxon>Bivalvia</taxon>
        <taxon>Autobranchia</taxon>
        <taxon>Pteriomorphia</taxon>
        <taxon>Pectinida</taxon>
        <taxon>Pectinoidea</taxon>
        <taxon>Pectinidae</taxon>
        <taxon>Mizuhopecten</taxon>
    </lineage>
</organism>
<keyword evidence="1" id="KW-0812">Transmembrane</keyword>
<keyword evidence="1" id="KW-1133">Transmembrane helix</keyword>
<protein>
    <submittedName>
        <fullName evidence="2">Uncharacterized protein</fullName>
    </submittedName>
</protein>
<keyword evidence="3" id="KW-1185">Reference proteome</keyword>
<comment type="caution">
    <text evidence="2">The sequence shown here is derived from an EMBL/GenBank/DDBJ whole genome shotgun (WGS) entry which is preliminary data.</text>
</comment>
<evidence type="ECO:0000313" key="3">
    <source>
        <dbReference type="Proteomes" id="UP000242188"/>
    </source>
</evidence>
<name>A0A210PDV3_MIZYE</name>
<dbReference type="Proteomes" id="UP000242188">
    <property type="component" value="Unassembled WGS sequence"/>
</dbReference>
<reference evidence="2 3" key="1">
    <citation type="journal article" date="2017" name="Nat. Ecol. Evol.">
        <title>Scallop genome provides insights into evolution of bilaterian karyotype and development.</title>
        <authorList>
            <person name="Wang S."/>
            <person name="Zhang J."/>
            <person name="Jiao W."/>
            <person name="Li J."/>
            <person name="Xun X."/>
            <person name="Sun Y."/>
            <person name="Guo X."/>
            <person name="Huan P."/>
            <person name="Dong B."/>
            <person name="Zhang L."/>
            <person name="Hu X."/>
            <person name="Sun X."/>
            <person name="Wang J."/>
            <person name="Zhao C."/>
            <person name="Wang Y."/>
            <person name="Wang D."/>
            <person name="Huang X."/>
            <person name="Wang R."/>
            <person name="Lv J."/>
            <person name="Li Y."/>
            <person name="Zhang Z."/>
            <person name="Liu B."/>
            <person name="Lu W."/>
            <person name="Hui Y."/>
            <person name="Liang J."/>
            <person name="Zhou Z."/>
            <person name="Hou R."/>
            <person name="Li X."/>
            <person name="Liu Y."/>
            <person name="Li H."/>
            <person name="Ning X."/>
            <person name="Lin Y."/>
            <person name="Zhao L."/>
            <person name="Xing Q."/>
            <person name="Dou J."/>
            <person name="Li Y."/>
            <person name="Mao J."/>
            <person name="Guo H."/>
            <person name="Dou H."/>
            <person name="Li T."/>
            <person name="Mu C."/>
            <person name="Jiang W."/>
            <person name="Fu Q."/>
            <person name="Fu X."/>
            <person name="Miao Y."/>
            <person name="Liu J."/>
            <person name="Yu Q."/>
            <person name="Li R."/>
            <person name="Liao H."/>
            <person name="Li X."/>
            <person name="Kong Y."/>
            <person name="Jiang Z."/>
            <person name="Chourrout D."/>
            <person name="Li R."/>
            <person name="Bao Z."/>
        </authorList>
    </citation>
    <scope>NUCLEOTIDE SEQUENCE [LARGE SCALE GENOMIC DNA]</scope>
    <source>
        <strain evidence="2 3">PY_sf001</strain>
    </source>
</reference>
<feature type="transmembrane region" description="Helical" evidence="1">
    <location>
        <begin position="42"/>
        <end position="61"/>
    </location>
</feature>
<keyword evidence="1" id="KW-0472">Membrane</keyword>
<dbReference type="AlphaFoldDB" id="A0A210PDV3"/>
<gene>
    <name evidence="2" type="ORF">KP79_PYT11421</name>
</gene>
<proteinExistence type="predicted"/>
<dbReference type="EMBL" id="NEDP02076751">
    <property type="protein sequence ID" value="OWF34652.1"/>
    <property type="molecule type" value="Genomic_DNA"/>
</dbReference>
<sequence>MTKELQARLDNLKEETKVDEEMLSSTIRKRTSASDPRPSSTYVGFVGVVLLSAIFVPLLTADLSRVIIALKSWF</sequence>
<evidence type="ECO:0000256" key="1">
    <source>
        <dbReference type="SAM" id="Phobius"/>
    </source>
</evidence>
<accession>A0A210PDV3</accession>
<evidence type="ECO:0000313" key="2">
    <source>
        <dbReference type="EMBL" id="OWF34652.1"/>
    </source>
</evidence>